<evidence type="ECO:0000313" key="2">
    <source>
        <dbReference type="Proteomes" id="UP000595472"/>
    </source>
</evidence>
<name>A0A7T3KC97_9CAUD</name>
<dbReference type="GeneID" id="77923986"/>
<evidence type="ECO:0000313" key="1">
    <source>
        <dbReference type="EMBL" id="QPX62607.1"/>
    </source>
</evidence>
<sequence length="208" mass="23207">MPDLTDTYANSNGEFVFKTDETTPQQVIKALDDLATFMDLFETRSREYGDGAAFFLGSKGQFSDIYRKIIKLKTALWDGKPEQLTSEGVEEVIYDLIGHLLLTLQCLRLEGFHPLPLRGEEKDVEAGMAVCQGPQVGDWPFSLPNDDRVYKFDSGDRVRNTDTVGWLAGATGVVIKQDRQSAGVWYKVDFGPQAGEITCSDKNLELVQ</sequence>
<dbReference type="Proteomes" id="UP000595472">
    <property type="component" value="Segment"/>
</dbReference>
<accession>A0A7T3KC97</accession>
<dbReference type="EMBL" id="MW055913">
    <property type="protein sequence ID" value="QPX62607.1"/>
    <property type="molecule type" value="Genomic_DNA"/>
</dbReference>
<protein>
    <submittedName>
        <fullName evidence="1">Uncharacterized protein</fullName>
    </submittedName>
</protein>
<organism evidence="1 2">
    <name type="scientific">Arthrobacter phage Wollypog</name>
    <dbReference type="NCBI Taxonomy" id="2790985"/>
    <lineage>
        <taxon>Viruses</taxon>
        <taxon>Duplodnaviria</taxon>
        <taxon>Heunggongvirae</taxon>
        <taxon>Uroviricota</taxon>
        <taxon>Caudoviricetes</taxon>
        <taxon>Wollypogvirus</taxon>
        <taxon>Wollypogvirus wollypog</taxon>
    </lineage>
</organism>
<gene>
    <name evidence="1" type="primary">55</name>
    <name evidence="1" type="ORF">SEA_WOLLYPOG_55</name>
</gene>
<dbReference type="KEGG" id="vg:77923986"/>
<reference evidence="1 2" key="1">
    <citation type="submission" date="2020-10" db="EMBL/GenBank/DDBJ databases">
        <authorList>
            <person name="Abad L.A."/>
            <person name="Alter J."/>
            <person name="Becerra C.Y."/>
            <person name="Boehle J."/>
            <person name="Bustos B."/>
            <person name="Connatser B.I."/>
            <person name="Cutright B."/>
            <person name="Gavin J."/>
            <person name="Gomez A.P."/>
            <person name="Grabar K."/>
            <person name="Hur E.Y."/>
            <person name="Ioh M.T."/>
            <person name="Joya-Campos L."/>
            <person name="Lauhon H.N."/>
            <person name="Lee S."/>
            <person name="Maranan R.T."/>
            <person name="Park Y.G."/>
            <person name="Priest M."/>
            <person name="Samuels S.O."/>
            <person name="Sarameh Y.J."/>
            <person name="Schreiber J.M."/>
            <person name="Shepard L."/>
            <person name="Sheth K.J."/>
            <person name="Silva C.A."/>
            <person name="Smyers G.M."/>
            <person name="Tam S."/>
            <person name="Tamura C.M."/>
            <person name="Wucher D.E."/>
            <person name="Donachie S.P."/>
            <person name="Reed F.A."/>
            <person name="Palecanda S."/>
            <person name="Chong R.A."/>
            <person name="Porter M.L."/>
            <person name="Garlena R.A."/>
            <person name="Russell D.A."/>
            <person name="Jacobs-Sera D."/>
            <person name="Hatfull G.F."/>
        </authorList>
    </citation>
    <scope>NUCLEOTIDE SEQUENCE [LARGE SCALE GENOMIC DNA]</scope>
</reference>
<dbReference type="RefSeq" id="YP_010648546.1">
    <property type="nucleotide sequence ID" value="NC_070760.1"/>
</dbReference>
<keyword evidence="2" id="KW-1185">Reference proteome</keyword>
<proteinExistence type="predicted"/>